<evidence type="ECO:0000313" key="5">
    <source>
        <dbReference type="Proteomes" id="UP000516380"/>
    </source>
</evidence>
<dbReference type="EMBL" id="AP023343">
    <property type="protein sequence ID" value="BCI89285.1"/>
    <property type="molecule type" value="Genomic_DNA"/>
</dbReference>
<dbReference type="GeneID" id="29697876"/>
<evidence type="ECO:0000313" key="2">
    <source>
        <dbReference type="EMBL" id="BCI89285.1"/>
    </source>
</evidence>
<dbReference type="EMBL" id="MVBN01000010">
    <property type="protein sequence ID" value="OOK66058.1"/>
    <property type="molecule type" value="Genomic_DNA"/>
</dbReference>
<feature type="domain" description="DUF2249" evidence="1">
    <location>
        <begin position="5"/>
        <end position="74"/>
    </location>
</feature>
<dbReference type="Pfam" id="PF10006">
    <property type="entry name" value="DUF2249"/>
    <property type="match status" value="1"/>
</dbReference>
<keyword evidence="5" id="KW-1185">Reference proteome</keyword>
<name>A0A1V3WH08_MYCKA</name>
<evidence type="ECO:0000313" key="4">
    <source>
        <dbReference type="Proteomes" id="UP000188532"/>
    </source>
</evidence>
<reference evidence="2 5" key="2">
    <citation type="submission" date="2020-07" db="EMBL/GenBank/DDBJ databases">
        <title>Mycobacterium kansasii (former subtype) with zoonotic potential isolated from diseased indoor pet cat, Japan.</title>
        <authorList>
            <person name="Fukano H."/>
            <person name="Terazono T."/>
            <person name="Hoshino Y."/>
        </authorList>
    </citation>
    <scope>NUCLEOTIDE SEQUENCE [LARGE SCALE GENOMIC DNA]</scope>
    <source>
        <strain evidence="2 5">Kuro-I</strain>
    </source>
</reference>
<evidence type="ECO:0000313" key="3">
    <source>
        <dbReference type="EMBL" id="OOK66058.1"/>
    </source>
</evidence>
<accession>A0A1V3WH08</accession>
<gene>
    <name evidence="3" type="ORF">BZL29_7588</name>
    <name evidence="2" type="ORF">NIIDMKKI_44910</name>
</gene>
<reference evidence="3 4" key="1">
    <citation type="submission" date="2017-02" db="EMBL/GenBank/DDBJ databases">
        <title>Complete genome sequences of Mycobacterium kansasii strains isolated from rhesus macaques.</title>
        <authorList>
            <person name="Panda A."/>
            <person name="Nagaraj S."/>
            <person name="Zhao X."/>
            <person name="Tettelin H."/>
            <person name="Detolla L.J."/>
        </authorList>
    </citation>
    <scope>NUCLEOTIDE SEQUENCE [LARGE SCALE GENOMIC DNA]</scope>
    <source>
        <strain evidence="3 4">11-3469</strain>
    </source>
</reference>
<dbReference type="RefSeq" id="WP_023372861.1">
    <property type="nucleotide sequence ID" value="NZ_BLYZ01000001.1"/>
</dbReference>
<dbReference type="AlphaFoldDB" id="A0A1V3WH08"/>
<dbReference type="InterPro" id="IPR018720">
    <property type="entry name" value="DUF2249"/>
</dbReference>
<protein>
    <recommendedName>
        <fullName evidence="1">DUF2249 domain-containing protein</fullName>
    </recommendedName>
</protein>
<sequence>MPDNELDVRRLRKPDKHPMIFARYAALPTGGSFVLVNNHDPKHLRAEFDTEHPGGYGWEYVEKGPEVWRIRISKLTTTPLPRVLADTNDTHDTAVPTDATGAAWKLEVRERHLDSNIVALPPGGGIGIAYWTGSRRLDPRLVWQRPAEHRGGHHQPAPGRTAVAATTLAPAVHCRPSGLAIPHRA</sequence>
<evidence type="ECO:0000259" key="1">
    <source>
        <dbReference type="Pfam" id="PF10006"/>
    </source>
</evidence>
<dbReference type="Proteomes" id="UP000516380">
    <property type="component" value="Chromosome"/>
</dbReference>
<dbReference type="Proteomes" id="UP000188532">
    <property type="component" value="Unassembled WGS sequence"/>
</dbReference>
<organism evidence="3 4">
    <name type="scientific">Mycobacterium kansasii</name>
    <dbReference type="NCBI Taxonomy" id="1768"/>
    <lineage>
        <taxon>Bacteria</taxon>
        <taxon>Bacillati</taxon>
        <taxon>Actinomycetota</taxon>
        <taxon>Actinomycetes</taxon>
        <taxon>Mycobacteriales</taxon>
        <taxon>Mycobacteriaceae</taxon>
        <taxon>Mycobacterium</taxon>
    </lineage>
</organism>
<proteinExistence type="predicted"/>